<evidence type="ECO:0000313" key="8">
    <source>
        <dbReference type="EMBL" id="QQR05095.1"/>
    </source>
</evidence>
<dbReference type="AlphaFoldDB" id="A0AAX1KGZ6"/>
<dbReference type="EC" id="2.7.1.90" evidence="6"/>
<dbReference type="InterPro" id="IPR011404">
    <property type="entry name" value="PPi-PFK"/>
</dbReference>
<keyword evidence="5 6" id="KW-0460">Magnesium</keyword>
<gene>
    <name evidence="6" type="primary">pfp</name>
    <name evidence="8" type="ORF">I5Q84_14090</name>
</gene>
<reference evidence="8 9" key="1">
    <citation type="submission" date="2020-11" db="EMBL/GenBank/DDBJ databases">
        <title>Closed and high quality bacterial genomes of the OMM12 community.</title>
        <authorList>
            <person name="Marbouty M."/>
            <person name="Lamy-Besnier Q."/>
            <person name="Debarbieux L."/>
            <person name="Koszul R."/>
        </authorList>
    </citation>
    <scope>NUCLEOTIDE SEQUENCE [LARGE SCALE GENOMIC DNA]</scope>
    <source>
        <strain evidence="8 9">YL31</strain>
    </source>
</reference>
<organism evidence="8 9">
    <name type="scientific">Flavonifractor plautii</name>
    <name type="common">Fusobacterium plautii</name>
    <dbReference type="NCBI Taxonomy" id="292800"/>
    <lineage>
        <taxon>Bacteria</taxon>
        <taxon>Bacillati</taxon>
        <taxon>Bacillota</taxon>
        <taxon>Clostridia</taxon>
        <taxon>Eubacteriales</taxon>
        <taxon>Oscillospiraceae</taxon>
        <taxon>Flavonifractor</taxon>
    </lineage>
</organism>
<dbReference type="PANTHER" id="PTHR45770">
    <property type="entry name" value="ATP-DEPENDENT 6-PHOSPHOFRUCTOKINASE 1"/>
    <property type="match status" value="1"/>
</dbReference>
<keyword evidence="6" id="KW-0963">Cytoplasm</keyword>
<comment type="subcellular location">
    <subcellularLocation>
        <location evidence="6">Cytoplasm</location>
    </subcellularLocation>
</comment>
<evidence type="ECO:0000256" key="2">
    <source>
        <dbReference type="ARBA" id="ARBA00022679"/>
    </source>
</evidence>
<comment type="caution">
    <text evidence="6">Lacks conserved residue(s) required for the propagation of feature annotation.</text>
</comment>
<dbReference type="Proteomes" id="UP000595792">
    <property type="component" value="Chromosome"/>
</dbReference>
<feature type="site" description="Important for catalytic activity; stabilizes the transition state when the phosphoryl donor is PPi" evidence="6">
    <location>
        <position position="142"/>
    </location>
</feature>
<dbReference type="InterPro" id="IPR000023">
    <property type="entry name" value="Phosphofructokinase_dom"/>
</dbReference>
<comment type="cofactor">
    <cofactor evidence="1 6">
        <name>Mg(2+)</name>
        <dbReference type="ChEBI" id="CHEBI:18420"/>
    </cofactor>
</comment>
<keyword evidence="2 6" id="KW-0808">Transferase</keyword>
<keyword evidence="4 6" id="KW-0418">Kinase</keyword>
<comment type="function">
    <text evidence="6">Catalyzes the phosphorylation of D-fructose 6-phosphate, the first committing step of glycolysis. Uses inorganic phosphate (PPi) as phosphoryl donor instead of ATP like common ATP-dependent phosphofructokinases (ATP-PFKs), which renders the reaction reversible, and can thus function both in glycolysis and gluconeogenesis. Consistently, PPi-PFK can replace the enzymes of both the forward (ATP-PFK) and reverse (fructose-bisphosphatase (FBPase)) reactions.</text>
</comment>
<name>A0AAX1KGZ6_FLAPL</name>
<dbReference type="PIRSF" id="PIRSF036483">
    <property type="entry name" value="PFK_XF0274"/>
    <property type="match status" value="1"/>
</dbReference>
<feature type="binding site" evidence="6">
    <location>
        <position position="115"/>
    </location>
    <ligand>
        <name>Mg(2+)</name>
        <dbReference type="ChEBI" id="CHEBI:18420"/>
        <note>catalytic</note>
    </ligand>
</feature>
<dbReference type="Gene3D" id="3.40.50.460">
    <property type="entry name" value="Phosphofructokinase domain"/>
    <property type="match status" value="1"/>
</dbReference>
<feature type="active site" description="Proton acceptor" evidence="6">
    <location>
        <position position="145"/>
    </location>
</feature>
<feature type="domain" description="Phosphofructokinase" evidence="7">
    <location>
        <begin position="9"/>
        <end position="283"/>
    </location>
</feature>
<sequence length="422" mass="45732">MSELRGACIIGQSGGPTAVINASALGVIRTALDTDCITRVLGAANGIQGVLEDRLYDMGQEDAGELELLRYTPSSALGSCRYKLADPSQDDTDYRRILEIFRKYDVRYFFYNGGNDSMDTCNKISKYMQSVGYACRVIGVPKTIDNDLNGTDHCPGFGSAARYIATTCMEVQRDTHVYDNGTITVLEIMGRHAGWLAGSAALAAWAGYGPDLIYLPEVDFDMERFLADVHQVYQAKNKCLIAVSEGIHRADGAFIAEGVSAAANDGFGHTQLGGLAALLADLLRQREPSAKVRGIELSLPQRCGAHSASQTDIDEAFLAGKAAVEAAVAGYSDKMVAFRCTREGGYRCETVLEPLDIVANAEKTVPRAWINADGNGLEQPFIDYVLPLIQGVPRAPQEHSLPRYARLKKVLVSDLQDACRQS</sequence>
<dbReference type="EMBL" id="CP065315">
    <property type="protein sequence ID" value="QQR05095.1"/>
    <property type="molecule type" value="Genomic_DNA"/>
</dbReference>
<evidence type="ECO:0000313" key="9">
    <source>
        <dbReference type="Proteomes" id="UP000595792"/>
    </source>
</evidence>
<proteinExistence type="inferred from homology"/>
<evidence type="ECO:0000256" key="6">
    <source>
        <dbReference type="HAMAP-Rule" id="MF_01978"/>
    </source>
</evidence>
<dbReference type="KEGG" id="fpla:A4U99_13560"/>
<dbReference type="GO" id="GO:0047334">
    <property type="term" value="F:diphosphate-fructose-6-phosphate 1-phosphotransferase activity"/>
    <property type="evidence" value="ECO:0007669"/>
    <property type="project" value="UniProtKB-EC"/>
</dbReference>
<comment type="catalytic activity">
    <reaction evidence="6">
        <text>beta-D-fructose 6-phosphate + diphosphate = beta-D-fructose 1,6-bisphosphate + phosphate + H(+)</text>
        <dbReference type="Rhea" id="RHEA:13613"/>
        <dbReference type="ChEBI" id="CHEBI:15378"/>
        <dbReference type="ChEBI" id="CHEBI:32966"/>
        <dbReference type="ChEBI" id="CHEBI:33019"/>
        <dbReference type="ChEBI" id="CHEBI:43474"/>
        <dbReference type="ChEBI" id="CHEBI:57634"/>
        <dbReference type="EC" id="2.7.1.90"/>
    </reaction>
</comment>
<dbReference type="NCBIfam" id="NF010675">
    <property type="entry name" value="PRK14072.1"/>
    <property type="match status" value="1"/>
</dbReference>
<keyword evidence="6" id="KW-0324">Glycolysis</keyword>
<feature type="binding site" evidence="6">
    <location>
        <position position="245"/>
    </location>
    <ligand>
        <name>substrate</name>
    </ligand>
</feature>
<dbReference type="GO" id="GO:0006002">
    <property type="term" value="P:fructose 6-phosphate metabolic process"/>
    <property type="evidence" value="ECO:0007669"/>
    <property type="project" value="InterPro"/>
</dbReference>
<comment type="similarity">
    <text evidence="6">Belongs to the phosphofructokinase type A (PFKA) family. PPi-dependent PFK group II subfamily. Clade 'B2' sub-subfamily.</text>
</comment>
<evidence type="ECO:0000256" key="1">
    <source>
        <dbReference type="ARBA" id="ARBA00001946"/>
    </source>
</evidence>
<accession>A0AAX1KGZ6</accession>
<keyword evidence="3 6" id="KW-0479">Metal-binding</keyword>
<dbReference type="GO" id="GO:0046872">
    <property type="term" value="F:metal ion binding"/>
    <property type="evidence" value="ECO:0007669"/>
    <property type="project" value="UniProtKB-KW"/>
</dbReference>
<evidence type="ECO:0000259" key="7">
    <source>
        <dbReference type="Pfam" id="PF00365"/>
    </source>
</evidence>
<evidence type="ECO:0000256" key="5">
    <source>
        <dbReference type="ARBA" id="ARBA00022842"/>
    </source>
</evidence>
<dbReference type="HAMAP" id="MF_01978">
    <property type="entry name" value="Phosphofructokinase_II_B2"/>
    <property type="match status" value="1"/>
</dbReference>
<dbReference type="GO" id="GO:0005737">
    <property type="term" value="C:cytoplasm"/>
    <property type="evidence" value="ECO:0007669"/>
    <property type="project" value="UniProtKB-SubCell"/>
</dbReference>
<dbReference type="SUPFAM" id="SSF53784">
    <property type="entry name" value="Phosphofructokinase"/>
    <property type="match status" value="1"/>
</dbReference>
<dbReference type="PRINTS" id="PR00476">
    <property type="entry name" value="PHFRCTKINASE"/>
</dbReference>
<dbReference type="GO" id="GO:0003872">
    <property type="term" value="F:6-phosphofructokinase activity"/>
    <property type="evidence" value="ECO:0007669"/>
    <property type="project" value="UniProtKB-UniRule"/>
</dbReference>
<protein>
    <recommendedName>
        <fullName evidence="6">Pyrophosphate--fructose 6-phosphate 1-phosphotransferase</fullName>
        <ecNumber evidence="6">2.7.1.90</ecNumber>
    </recommendedName>
    <alternativeName>
        <fullName evidence="6">6-phosphofructokinase, pyrophosphate dependent</fullName>
    </alternativeName>
    <alternativeName>
        <fullName evidence="6">PPi-dependent phosphofructokinase</fullName>
        <shortName evidence="6">PPi-PFK</shortName>
    </alternativeName>
    <alternativeName>
        <fullName evidence="6">Pyrophosphate-dependent 6-phosphofructose-1-kinase</fullName>
    </alternativeName>
</protein>
<evidence type="ECO:0000256" key="3">
    <source>
        <dbReference type="ARBA" id="ARBA00022723"/>
    </source>
</evidence>
<comment type="pathway">
    <text evidence="6">Carbohydrate degradation; glycolysis; D-glyceraldehyde 3-phosphate and glycerone phosphate from D-glucose: step 3/4.</text>
</comment>
<dbReference type="Pfam" id="PF00365">
    <property type="entry name" value="PFK"/>
    <property type="match status" value="1"/>
</dbReference>
<dbReference type="RefSeq" id="WP_065535174.1">
    <property type="nucleotide sequence ID" value="NZ_BAABXT010000001.1"/>
</dbReference>
<evidence type="ECO:0000256" key="4">
    <source>
        <dbReference type="ARBA" id="ARBA00022777"/>
    </source>
</evidence>
<dbReference type="InterPro" id="IPR050929">
    <property type="entry name" value="PFKA"/>
</dbReference>
<comment type="activity regulation">
    <text evidence="6">Non-allosteric.</text>
</comment>
<feature type="binding site" evidence="6">
    <location>
        <position position="15"/>
    </location>
    <ligand>
        <name>diphosphate</name>
        <dbReference type="ChEBI" id="CHEBI:33019"/>
    </ligand>
</feature>
<dbReference type="Gene3D" id="3.40.50.450">
    <property type="match status" value="1"/>
</dbReference>
<feature type="binding site" evidence="6">
    <location>
        <begin position="143"/>
        <end position="145"/>
    </location>
    <ligand>
        <name>substrate</name>
    </ligand>
</feature>
<comment type="subunit">
    <text evidence="6">Homodimer.</text>
</comment>
<dbReference type="InterPro" id="IPR022953">
    <property type="entry name" value="ATP_PFK"/>
</dbReference>
<dbReference type="InterPro" id="IPR035966">
    <property type="entry name" value="PKF_sf"/>
</dbReference>
<feature type="binding site" evidence="6">
    <location>
        <begin position="189"/>
        <end position="191"/>
    </location>
    <ligand>
        <name>substrate</name>
    </ligand>
</feature>
<feature type="site" description="Important for catalytic activity and substrate specificity; stabilizes the transition state when the phosphoryl donor is PPi; prevents ATP from binding by mimicking the alpha-phosphate group of ATP" evidence="6">
    <location>
        <position position="116"/>
    </location>
</feature>